<gene>
    <name evidence="2" type="ORF">V7S43_015751</name>
</gene>
<feature type="compositionally biased region" description="Basic and acidic residues" evidence="1">
    <location>
        <begin position="17"/>
        <end position="39"/>
    </location>
</feature>
<evidence type="ECO:0008006" key="4">
    <source>
        <dbReference type="Google" id="ProtNLM"/>
    </source>
</evidence>
<evidence type="ECO:0000313" key="2">
    <source>
        <dbReference type="EMBL" id="KAL3659172.1"/>
    </source>
</evidence>
<accession>A0ABD3EY36</accession>
<evidence type="ECO:0000313" key="3">
    <source>
        <dbReference type="Proteomes" id="UP001632037"/>
    </source>
</evidence>
<name>A0ABD3EY36_9STRA</name>
<comment type="caution">
    <text evidence="2">The sequence shown here is derived from an EMBL/GenBank/DDBJ whole genome shotgun (WGS) entry which is preliminary data.</text>
</comment>
<dbReference type="InterPro" id="IPR011604">
    <property type="entry name" value="PDDEXK-like_dom_sf"/>
</dbReference>
<dbReference type="EMBL" id="JBIMZQ010000048">
    <property type="protein sequence ID" value="KAL3659172.1"/>
    <property type="molecule type" value="Genomic_DNA"/>
</dbReference>
<dbReference type="InterPro" id="IPR026350">
    <property type="entry name" value="GxxExxY"/>
</dbReference>
<sequence>MNTRSQSAASFASATDKPSRDRGNTQDEHEQDAESKVHDISELTENLHKISFGEPKKSIKNLPKITTRSQLKDELPAICDEVFQVLGPYNLEATYQRALALELENRGVTVRSEVEISIEYKGQKIATRRVDLYLELDKAVILELKAVVGLKAEHTKQLKFYMTHFDVSEGYLINFPHITGFPEENTVQYVDHPLQGPPVSDVVTRSKTRRTMEETPNVIHVKQLKKTKKTVKKEH</sequence>
<dbReference type="NCBIfam" id="TIGR04256">
    <property type="entry name" value="GxxExxY"/>
    <property type="match status" value="1"/>
</dbReference>
<evidence type="ECO:0000256" key="1">
    <source>
        <dbReference type="SAM" id="MobiDB-lite"/>
    </source>
</evidence>
<feature type="compositionally biased region" description="Polar residues" evidence="1">
    <location>
        <begin position="1"/>
        <end position="13"/>
    </location>
</feature>
<dbReference type="Pfam" id="PF13366">
    <property type="entry name" value="PDDEXK_3"/>
    <property type="match status" value="1"/>
</dbReference>
<dbReference type="Gene3D" id="3.90.320.10">
    <property type="match status" value="1"/>
</dbReference>
<organism evidence="2 3">
    <name type="scientific">Phytophthora oleae</name>
    <dbReference type="NCBI Taxonomy" id="2107226"/>
    <lineage>
        <taxon>Eukaryota</taxon>
        <taxon>Sar</taxon>
        <taxon>Stramenopiles</taxon>
        <taxon>Oomycota</taxon>
        <taxon>Peronosporomycetes</taxon>
        <taxon>Peronosporales</taxon>
        <taxon>Peronosporaceae</taxon>
        <taxon>Phytophthora</taxon>
    </lineage>
</organism>
<dbReference type="AlphaFoldDB" id="A0ABD3EY36"/>
<protein>
    <recommendedName>
        <fullName evidence="4">GxxExxY protein</fullName>
    </recommendedName>
</protein>
<dbReference type="Proteomes" id="UP001632037">
    <property type="component" value="Unassembled WGS sequence"/>
</dbReference>
<reference evidence="2 3" key="1">
    <citation type="submission" date="2024-09" db="EMBL/GenBank/DDBJ databases">
        <title>Genome sequencing and assembly of Phytophthora oleae, isolate VK10A, causative agent of rot of olive drupes.</title>
        <authorList>
            <person name="Conti Taguali S."/>
            <person name="Riolo M."/>
            <person name="La Spada F."/>
            <person name="Cacciola S.O."/>
            <person name="Dionisio G."/>
        </authorList>
    </citation>
    <scope>NUCLEOTIDE SEQUENCE [LARGE SCALE GENOMIC DNA]</scope>
    <source>
        <strain evidence="2 3">VK10A</strain>
    </source>
</reference>
<feature type="region of interest" description="Disordered" evidence="1">
    <location>
        <begin position="1"/>
        <end position="39"/>
    </location>
</feature>
<keyword evidence="3" id="KW-1185">Reference proteome</keyword>
<proteinExistence type="predicted"/>